<dbReference type="Gene3D" id="2.40.170.20">
    <property type="entry name" value="TonB-dependent receptor, beta-barrel domain"/>
    <property type="match status" value="1"/>
</dbReference>
<dbReference type="EMBL" id="CP047895">
    <property type="protein sequence ID" value="QHL90913.1"/>
    <property type="molecule type" value="Genomic_DNA"/>
</dbReference>
<keyword evidence="5 12" id="KW-0812">Transmembrane</keyword>
<accession>A0A7Z2S600</accession>
<dbReference type="GO" id="GO:0009279">
    <property type="term" value="C:cell outer membrane"/>
    <property type="evidence" value="ECO:0007669"/>
    <property type="project" value="UniProtKB-SubCell"/>
</dbReference>
<evidence type="ECO:0000256" key="2">
    <source>
        <dbReference type="ARBA" id="ARBA00022448"/>
    </source>
</evidence>
<evidence type="ECO:0000256" key="3">
    <source>
        <dbReference type="ARBA" id="ARBA00022452"/>
    </source>
</evidence>
<feature type="signal peptide" evidence="15">
    <location>
        <begin position="1"/>
        <end position="26"/>
    </location>
</feature>
<keyword evidence="2 12" id="KW-0813">Transport</keyword>
<keyword evidence="4" id="KW-0410">Iron transport</keyword>
<feature type="chain" id="PRO_5031233290" evidence="15">
    <location>
        <begin position="27"/>
        <end position="769"/>
    </location>
</feature>
<evidence type="ECO:0000313" key="18">
    <source>
        <dbReference type="EMBL" id="QHL90913.1"/>
    </source>
</evidence>
<dbReference type="AlphaFoldDB" id="A0A7Z2S600"/>
<evidence type="ECO:0000256" key="14">
    <source>
        <dbReference type="RuleBase" id="RU003357"/>
    </source>
</evidence>
<dbReference type="Pfam" id="PF07715">
    <property type="entry name" value="Plug"/>
    <property type="match status" value="1"/>
</dbReference>
<evidence type="ECO:0000256" key="12">
    <source>
        <dbReference type="PROSITE-ProRule" id="PRU01360"/>
    </source>
</evidence>
<dbReference type="InterPro" id="IPR000531">
    <property type="entry name" value="Beta-barrel_TonB"/>
</dbReference>
<dbReference type="GO" id="GO:0015344">
    <property type="term" value="F:siderophore uptake transmembrane transporter activity"/>
    <property type="evidence" value="ECO:0007669"/>
    <property type="project" value="TreeGrafter"/>
</dbReference>
<dbReference type="InterPro" id="IPR012910">
    <property type="entry name" value="Plug_dom"/>
</dbReference>
<evidence type="ECO:0000256" key="13">
    <source>
        <dbReference type="PROSITE-ProRule" id="PRU10144"/>
    </source>
</evidence>
<keyword evidence="18" id="KW-0675">Receptor</keyword>
<feature type="domain" description="TonB-dependent receptor-like beta-barrel" evidence="16">
    <location>
        <begin position="285"/>
        <end position="730"/>
    </location>
</feature>
<evidence type="ECO:0000259" key="17">
    <source>
        <dbReference type="Pfam" id="PF07715"/>
    </source>
</evidence>
<comment type="similarity">
    <text evidence="12 14">Belongs to the TonB-dependent receptor family.</text>
</comment>
<evidence type="ECO:0000256" key="15">
    <source>
        <dbReference type="SAM" id="SignalP"/>
    </source>
</evidence>
<feature type="short sequence motif" description="TonB C-terminal box" evidence="13">
    <location>
        <begin position="752"/>
        <end position="769"/>
    </location>
</feature>
<evidence type="ECO:0000256" key="11">
    <source>
        <dbReference type="ARBA" id="ARBA00023237"/>
    </source>
</evidence>
<evidence type="ECO:0000313" key="19">
    <source>
        <dbReference type="Proteomes" id="UP000464468"/>
    </source>
</evidence>
<dbReference type="PANTHER" id="PTHR32552:SF89">
    <property type="entry name" value="CATECHOLATE SIDEROPHORE RECEPTOR FIU"/>
    <property type="match status" value="1"/>
</dbReference>
<keyword evidence="3 12" id="KW-1134">Transmembrane beta strand</keyword>
<dbReference type="Gene3D" id="2.170.130.10">
    <property type="entry name" value="TonB-dependent receptor, plug domain"/>
    <property type="match status" value="1"/>
</dbReference>
<comment type="subcellular location">
    <subcellularLocation>
        <location evidence="1 12">Cell outer membrane</location>
        <topology evidence="1 12">Multi-pass membrane protein</topology>
    </subcellularLocation>
</comment>
<dbReference type="SUPFAM" id="SSF56935">
    <property type="entry name" value="Porins"/>
    <property type="match status" value="1"/>
</dbReference>
<keyword evidence="6 15" id="KW-0732">Signal</keyword>
<dbReference type="InterPro" id="IPR010917">
    <property type="entry name" value="TonB_rcpt_CS"/>
</dbReference>
<keyword evidence="8" id="KW-0406">Ion transport</keyword>
<evidence type="ECO:0000256" key="8">
    <source>
        <dbReference type="ARBA" id="ARBA00023065"/>
    </source>
</evidence>
<keyword evidence="11 12" id="KW-0998">Cell outer membrane</keyword>
<dbReference type="PROSITE" id="PS52016">
    <property type="entry name" value="TONB_DEPENDENT_REC_3"/>
    <property type="match status" value="1"/>
</dbReference>
<sequence>MTRLNSLCGAAMLAALLHGASGTAMAATLAAPAPEAETVDAPGAEDAGDIVVLGRGETRQVQEVRAEDLRTLAPGSSPLKGIEKLPGVNFQSADAFGNYEWAVRISIRGFNQNQLGYTLDGIPLGDFSYGNNNGLHISRAISPENIALTRVTQGAGSVSANATNNLGGTIEFSSRAPSEQAEVEANATYGSENTLRGFARIDTGALGGGFRAYLSYGYLGLDKWKGVGEQRQHVVNARAVLPLGGDAQLSAYGSFSDRRENDYQDMSLEMIRRLGYDHDNISNDFALAVRLAQIGANRGDTGTAVTNRAAGTVYPAPFTSVDDAYYDAGGLRRDYLGGLRLEAPLAEGLKLSLSGYYHNNRGQGLWWTPYVIGTNGVPVAVRTTEYGIKRGGAFGALDWERGDNKLSMGIWWERNSFRQARRFYNVDDTATIDGRDHLRYQENPFATQWFFRYLTETVQLFVSDRVTVGDLTLSFGAKGYQVTNRATPIVQGGLAAGRIEATDWFQPSLGLNYRLGDVELFAGFAQVTRAFPSAATTGPFATTVAGFNALDIEPEASDTYEAGVRLTRGGFQGVLSGYLVNFRNRLLSFRNGAGIVGNPAILQNVGGVQSYGIEATAQYQLSRPLRLFASYSHNVSTYRDDVLNADGSVRSAIRGRTVVDAPRNIASTEIVYDDGGVIGRIGANYMSRRFFTYTNDQSVPGRVLVDASLGYRFAAGPLKGFELQASVVNLFDKDYVATIGSNGFGDSGDNQTLLIGAPRQVFATLRTRF</sequence>
<dbReference type="PANTHER" id="PTHR32552">
    <property type="entry name" value="FERRICHROME IRON RECEPTOR-RELATED"/>
    <property type="match status" value="1"/>
</dbReference>
<reference evidence="18 19" key="1">
    <citation type="submission" date="2020-01" db="EMBL/GenBank/DDBJ databases">
        <title>Sphingomonas sp. C33 whole genome sequece.</title>
        <authorList>
            <person name="Park C."/>
        </authorList>
    </citation>
    <scope>NUCLEOTIDE SEQUENCE [LARGE SCALE GENOMIC DNA]</scope>
    <source>
        <strain evidence="18 19">C33</strain>
    </source>
</reference>
<dbReference type="Pfam" id="PF00593">
    <property type="entry name" value="TonB_dep_Rec_b-barrel"/>
    <property type="match status" value="1"/>
</dbReference>
<evidence type="ECO:0000256" key="1">
    <source>
        <dbReference type="ARBA" id="ARBA00004571"/>
    </source>
</evidence>
<evidence type="ECO:0000256" key="9">
    <source>
        <dbReference type="ARBA" id="ARBA00023077"/>
    </source>
</evidence>
<dbReference type="RefSeq" id="WP_160592843.1">
    <property type="nucleotide sequence ID" value="NZ_CP047895.1"/>
</dbReference>
<evidence type="ECO:0000256" key="5">
    <source>
        <dbReference type="ARBA" id="ARBA00022692"/>
    </source>
</evidence>
<keyword evidence="10 12" id="KW-0472">Membrane</keyword>
<evidence type="ECO:0000256" key="4">
    <source>
        <dbReference type="ARBA" id="ARBA00022496"/>
    </source>
</evidence>
<dbReference type="InterPro" id="IPR039426">
    <property type="entry name" value="TonB-dep_rcpt-like"/>
</dbReference>
<dbReference type="InterPro" id="IPR036942">
    <property type="entry name" value="Beta-barrel_TonB_sf"/>
</dbReference>
<keyword evidence="7" id="KW-0408">Iron</keyword>
<evidence type="ECO:0000259" key="16">
    <source>
        <dbReference type="Pfam" id="PF00593"/>
    </source>
</evidence>
<keyword evidence="19" id="KW-1185">Reference proteome</keyword>
<keyword evidence="9 14" id="KW-0798">TonB box</keyword>
<dbReference type="KEGG" id="schy:GVO57_08885"/>
<evidence type="ECO:0000256" key="10">
    <source>
        <dbReference type="ARBA" id="ARBA00023136"/>
    </source>
</evidence>
<dbReference type="Proteomes" id="UP000464468">
    <property type="component" value="Chromosome"/>
</dbReference>
<dbReference type="PROSITE" id="PS01156">
    <property type="entry name" value="TONB_DEPENDENT_REC_2"/>
    <property type="match status" value="1"/>
</dbReference>
<name>A0A7Z2S600_9SPHN</name>
<dbReference type="InterPro" id="IPR037066">
    <property type="entry name" value="Plug_dom_sf"/>
</dbReference>
<evidence type="ECO:0000256" key="6">
    <source>
        <dbReference type="ARBA" id="ARBA00022729"/>
    </source>
</evidence>
<evidence type="ECO:0000256" key="7">
    <source>
        <dbReference type="ARBA" id="ARBA00023004"/>
    </source>
</evidence>
<organism evidence="18 19">
    <name type="scientific">Sphingomonas changnyeongensis</name>
    <dbReference type="NCBI Taxonomy" id="2698679"/>
    <lineage>
        <taxon>Bacteria</taxon>
        <taxon>Pseudomonadati</taxon>
        <taxon>Pseudomonadota</taxon>
        <taxon>Alphaproteobacteria</taxon>
        <taxon>Sphingomonadales</taxon>
        <taxon>Sphingomonadaceae</taxon>
        <taxon>Sphingomonas</taxon>
    </lineage>
</organism>
<protein>
    <submittedName>
        <fullName evidence="18">TonB-dependent receptor</fullName>
    </submittedName>
</protein>
<proteinExistence type="inferred from homology"/>
<feature type="domain" description="TonB-dependent receptor plug" evidence="17">
    <location>
        <begin position="58"/>
        <end position="168"/>
    </location>
</feature>
<gene>
    <name evidence="18" type="ORF">GVO57_08885</name>
</gene>